<keyword evidence="2" id="KW-1185">Reference proteome</keyword>
<reference evidence="1 2" key="1">
    <citation type="submission" date="2015-08" db="EMBL/GenBank/DDBJ databases">
        <authorList>
            <person name="Babu N.S."/>
            <person name="Beckwith C.J."/>
            <person name="Beseler K.G."/>
            <person name="Brison A."/>
            <person name="Carone J.V."/>
            <person name="Caskin T.P."/>
            <person name="Diamond M."/>
            <person name="Durham M.E."/>
            <person name="Foxe J.M."/>
            <person name="Go M."/>
            <person name="Henderson B.A."/>
            <person name="Jones I.B."/>
            <person name="McGettigan J.A."/>
            <person name="Micheletti S.J."/>
            <person name="Nasrallah M.E."/>
            <person name="Ortiz D."/>
            <person name="Piller C.R."/>
            <person name="Privatt S.R."/>
            <person name="Schneider S.L."/>
            <person name="Sharp S."/>
            <person name="Smith T.C."/>
            <person name="Stanton J.D."/>
            <person name="Ullery H.E."/>
            <person name="Wilson R.J."/>
            <person name="Serrano M.G."/>
            <person name="Buck G."/>
            <person name="Lee V."/>
            <person name="Wang Y."/>
            <person name="Carvalho R."/>
            <person name="Voegtly L."/>
            <person name="Shi R."/>
            <person name="Duckworth R."/>
            <person name="Johnson A."/>
            <person name="Loviza R."/>
            <person name="Walstead R."/>
            <person name="Shah Z."/>
            <person name="Kiflezghi M."/>
            <person name="Wade K."/>
            <person name="Ball S.L."/>
            <person name="Bradley K.W."/>
            <person name="Asai D.J."/>
            <person name="Bowman C.A."/>
            <person name="Russell D.A."/>
            <person name="Pope W.H."/>
            <person name="Jacobs-Sera D."/>
            <person name="Hendrix R.W."/>
            <person name="Hatfull G.F."/>
        </authorList>
    </citation>
    <scope>NUCLEOTIDE SEQUENCE [LARGE SCALE GENOMIC DNA]</scope>
    <source>
        <strain evidence="1 2">DSM 27648</strain>
    </source>
</reference>
<evidence type="ECO:0008006" key="3">
    <source>
        <dbReference type="Google" id="ProtNLM"/>
    </source>
</evidence>
<dbReference type="STRING" id="1391654.AKJ09_00347"/>
<proteinExistence type="predicted"/>
<accession>A0A0K1PJG0</accession>
<dbReference type="AlphaFoldDB" id="A0A0K1PJG0"/>
<name>A0A0K1PJG0_9BACT</name>
<gene>
    <name evidence="1" type="ORF">AKJ09_00347</name>
</gene>
<dbReference type="Proteomes" id="UP000064967">
    <property type="component" value="Chromosome"/>
</dbReference>
<evidence type="ECO:0000313" key="1">
    <source>
        <dbReference type="EMBL" id="AKU93683.1"/>
    </source>
</evidence>
<dbReference type="KEGG" id="llu:AKJ09_00347"/>
<sequence>MAEGADRLCQRGALLGEAIVIRNPVVRFLYHGYTWAKTRDFPSKAFDDHRTACEWARSIAMSPPKDSGRSR</sequence>
<organism evidence="1 2">
    <name type="scientific">Labilithrix luteola</name>
    <dbReference type="NCBI Taxonomy" id="1391654"/>
    <lineage>
        <taxon>Bacteria</taxon>
        <taxon>Pseudomonadati</taxon>
        <taxon>Myxococcota</taxon>
        <taxon>Polyangia</taxon>
        <taxon>Polyangiales</taxon>
        <taxon>Labilitrichaceae</taxon>
        <taxon>Labilithrix</taxon>
    </lineage>
</organism>
<protein>
    <recommendedName>
        <fullName evidence="3">STAS/SEC14 domain-containing protein</fullName>
    </recommendedName>
</protein>
<dbReference type="EMBL" id="CP012333">
    <property type="protein sequence ID" value="AKU93683.1"/>
    <property type="molecule type" value="Genomic_DNA"/>
</dbReference>
<evidence type="ECO:0000313" key="2">
    <source>
        <dbReference type="Proteomes" id="UP000064967"/>
    </source>
</evidence>